<dbReference type="InterPro" id="IPR009097">
    <property type="entry name" value="Cyclic_Pdiesterase"/>
</dbReference>
<evidence type="ECO:0000313" key="1">
    <source>
        <dbReference type="EMBL" id="KAK9714493.1"/>
    </source>
</evidence>
<organism evidence="1 2">
    <name type="scientific">Saponaria officinalis</name>
    <name type="common">Common soapwort</name>
    <name type="synonym">Lychnis saponaria</name>
    <dbReference type="NCBI Taxonomy" id="3572"/>
    <lineage>
        <taxon>Eukaryota</taxon>
        <taxon>Viridiplantae</taxon>
        <taxon>Streptophyta</taxon>
        <taxon>Embryophyta</taxon>
        <taxon>Tracheophyta</taxon>
        <taxon>Spermatophyta</taxon>
        <taxon>Magnoliopsida</taxon>
        <taxon>eudicotyledons</taxon>
        <taxon>Gunneridae</taxon>
        <taxon>Pentapetalae</taxon>
        <taxon>Caryophyllales</taxon>
        <taxon>Caryophyllaceae</taxon>
        <taxon>Caryophylleae</taxon>
        <taxon>Saponaria</taxon>
    </lineage>
</organism>
<gene>
    <name evidence="1" type="ORF">RND81_06G098600</name>
</gene>
<dbReference type="PANTHER" id="PTHR28141">
    <property type="entry name" value="2',3'-CYCLIC-NUCLEOTIDE 3'-PHOSPHODIESTERASE"/>
    <property type="match status" value="1"/>
</dbReference>
<reference evidence="1" key="1">
    <citation type="submission" date="2024-03" db="EMBL/GenBank/DDBJ databases">
        <title>WGS assembly of Saponaria officinalis var. Norfolk2.</title>
        <authorList>
            <person name="Jenkins J."/>
            <person name="Shu S."/>
            <person name="Grimwood J."/>
            <person name="Barry K."/>
            <person name="Goodstein D."/>
            <person name="Schmutz J."/>
            <person name="Leebens-Mack J."/>
            <person name="Osbourn A."/>
        </authorList>
    </citation>
    <scope>NUCLEOTIDE SEQUENCE [LARGE SCALE GENOMIC DNA]</scope>
    <source>
        <strain evidence="1">JIC</strain>
    </source>
</reference>
<protein>
    <recommendedName>
        <fullName evidence="3">RNA ligase/cyclic nucleotide phosphodiesterase family protein</fullName>
    </recommendedName>
</protein>
<evidence type="ECO:0008006" key="3">
    <source>
        <dbReference type="Google" id="ProtNLM"/>
    </source>
</evidence>
<dbReference type="Pfam" id="PF13563">
    <property type="entry name" value="2_5_RNA_ligase2"/>
    <property type="match status" value="1"/>
</dbReference>
<evidence type="ECO:0000313" key="2">
    <source>
        <dbReference type="Proteomes" id="UP001443914"/>
    </source>
</evidence>
<dbReference type="PANTHER" id="PTHR28141:SF1">
    <property type="entry name" value="2',3'-CYCLIC-NUCLEOTIDE 3'-PHOSPHODIESTERASE"/>
    <property type="match status" value="1"/>
</dbReference>
<dbReference type="AlphaFoldDB" id="A0AAW1K9V8"/>
<dbReference type="PIRSF" id="PIRSF017903">
    <property type="entry name" value="CPDase_plant"/>
    <property type="match status" value="1"/>
</dbReference>
<dbReference type="Gene3D" id="3.90.1140.10">
    <property type="entry name" value="Cyclic phosphodiesterase"/>
    <property type="match status" value="1"/>
</dbReference>
<dbReference type="GO" id="GO:0009187">
    <property type="term" value="P:cyclic nucleotide metabolic process"/>
    <property type="evidence" value="ECO:0007669"/>
    <property type="project" value="TreeGrafter"/>
</dbReference>
<dbReference type="EMBL" id="JBDFQZ010000006">
    <property type="protein sequence ID" value="KAK9714493.1"/>
    <property type="molecule type" value="Genomic_DNA"/>
</dbReference>
<proteinExistence type="predicted"/>
<accession>A0AAW1K9V8</accession>
<sequence>MGSETEVYSVWGLPTEEVRNRVKNVMQTLANEFNGPEFEPHVTLVGAIKLTPLDALSKFKSSCVDLKPYDAHCKGVVTGSFFYQCVFLLLDSIPQVVAASDHCCGHFGYERPSPYMPHMSLLYADLTEDEKKKAQERANALDDSIGNMSFTVKRIALYKTDTEDKTLKSWEKVAEYELE</sequence>
<dbReference type="Proteomes" id="UP001443914">
    <property type="component" value="Unassembled WGS sequence"/>
</dbReference>
<dbReference type="GO" id="GO:0004113">
    <property type="term" value="F:2',3'-cyclic-nucleotide 3'-phosphodiesterase activity"/>
    <property type="evidence" value="ECO:0007669"/>
    <property type="project" value="TreeGrafter"/>
</dbReference>
<dbReference type="SUPFAM" id="SSF55144">
    <property type="entry name" value="LigT-like"/>
    <property type="match status" value="1"/>
</dbReference>
<dbReference type="InterPro" id="IPR012386">
    <property type="entry name" value="Cyclic-nucl_3Pdiesterase"/>
</dbReference>
<dbReference type="FunFam" id="3.90.1140.10:FF:000007">
    <property type="entry name" value="Cyclic phosphodiesterase"/>
    <property type="match status" value="1"/>
</dbReference>
<keyword evidence="2" id="KW-1185">Reference proteome</keyword>
<name>A0AAW1K9V8_SAPOF</name>
<comment type="caution">
    <text evidence="1">The sequence shown here is derived from an EMBL/GenBank/DDBJ whole genome shotgun (WGS) entry which is preliminary data.</text>
</comment>